<reference evidence="2" key="2">
    <citation type="submission" date="2014-07" db="EMBL/GenBank/DDBJ databases">
        <title>Initial genome analysis of the psychrotolerant acidophile Acidithiobacillus ferrivorans CF27: insights into iron and sulfur oxidation pathways and into biofilm formation.</title>
        <authorList>
            <person name="Talla E."/>
            <person name="Hedrich S."/>
            <person name="Mangenot S."/>
            <person name="Ji B."/>
            <person name="Johnson D.B."/>
            <person name="Barbe V."/>
            <person name="Bonnefoy V."/>
        </authorList>
    </citation>
    <scope>NUCLEOTIDE SEQUENCE [LARGE SCALE GENOMIC DNA]</scope>
    <source>
        <strain evidence="2">CF27</strain>
    </source>
</reference>
<dbReference type="Proteomes" id="UP000193925">
    <property type="component" value="Chromosome AFERRI"/>
</dbReference>
<evidence type="ECO:0000256" key="1">
    <source>
        <dbReference type="SAM" id="Coils"/>
    </source>
</evidence>
<feature type="coiled-coil region" evidence="1">
    <location>
        <begin position="19"/>
        <end position="46"/>
    </location>
</feature>
<reference evidence="3 4" key="3">
    <citation type="submission" date="2017-03" db="EMBL/GenBank/DDBJ databases">
        <authorList>
            <person name="Regsiter A."/>
            <person name="William W."/>
        </authorList>
    </citation>
    <scope>NUCLEOTIDE SEQUENCE [LARGE SCALE GENOMIC DNA]</scope>
    <source>
        <strain evidence="3">PRJEB5721</strain>
    </source>
</reference>
<dbReference type="EMBL" id="LT841305">
    <property type="protein sequence ID" value="SMH65150.1"/>
    <property type="molecule type" value="Genomic_DNA"/>
</dbReference>
<proteinExistence type="predicted"/>
<gene>
    <name evidence="2" type="ORF">AFERRI_10129</name>
    <name evidence="3" type="ORF">AFERRI_11185</name>
</gene>
<dbReference type="AlphaFoldDB" id="A0A060UVD3"/>
<evidence type="ECO:0000313" key="4">
    <source>
        <dbReference type="Proteomes" id="UP000193925"/>
    </source>
</evidence>
<sequence>MGGQCAWWEAADAPGARTVSELEVENQRLRKELAQMRMEWDIVKNRCVLCQGIA</sequence>
<accession>A0A060UVD3</accession>
<keyword evidence="1" id="KW-0175">Coiled coil</keyword>
<dbReference type="EMBL" id="CCCS020000001">
    <property type="protein sequence ID" value="CDQ12306.1"/>
    <property type="molecule type" value="Genomic_DNA"/>
</dbReference>
<reference evidence="2" key="1">
    <citation type="submission" date="2014-03" db="EMBL/GenBank/DDBJ databases">
        <authorList>
            <person name="Genoscope - CEA"/>
        </authorList>
    </citation>
    <scope>NUCLEOTIDE SEQUENCE [LARGE SCALE GENOMIC DNA]</scope>
    <source>
        <strain evidence="2">CF27</strain>
    </source>
</reference>
<protein>
    <submittedName>
        <fullName evidence="2">Uncharacterized protein</fullName>
    </submittedName>
</protein>
<name>A0A060UVD3_9PROT</name>
<evidence type="ECO:0000313" key="2">
    <source>
        <dbReference type="EMBL" id="CDQ12306.1"/>
    </source>
</evidence>
<organism evidence="2">
    <name type="scientific">Acidithiobacillus ferrivorans</name>
    <dbReference type="NCBI Taxonomy" id="160808"/>
    <lineage>
        <taxon>Bacteria</taxon>
        <taxon>Pseudomonadati</taxon>
        <taxon>Pseudomonadota</taxon>
        <taxon>Acidithiobacillia</taxon>
        <taxon>Acidithiobacillales</taxon>
        <taxon>Acidithiobacillaceae</taxon>
        <taxon>Acidithiobacillus</taxon>
    </lineage>
</organism>
<keyword evidence="4" id="KW-1185">Reference proteome</keyword>
<evidence type="ECO:0000313" key="3">
    <source>
        <dbReference type="EMBL" id="SMH65150.1"/>
    </source>
</evidence>